<name>A0A7G2FCE1_ARATH</name>
<protein>
    <submittedName>
        <fullName evidence="2">(thale cress) hypothetical protein</fullName>
    </submittedName>
</protein>
<gene>
    <name evidence="2" type="ORF">AT9943_LOCUS18336</name>
</gene>
<evidence type="ECO:0000313" key="2">
    <source>
        <dbReference type="EMBL" id="CAD5330827.1"/>
    </source>
</evidence>
<reference evidence="2 3" key="1">
    <citation type="submission" date="2020-09" db="EMBL/GenBank/DDBJ databases">
        <authorList>
            <person name="Ashkenazy H."/>
        </authorList>
    </citation>
    <scope>NUCLEOTIDE SEQUENCE [LARGE SCALE GENOMIC DNA]</scope>
    <source>
        <strain evidence="3">cv. Cdm-0</strain>
    </source>
</reference>
<dbReference type="Proteomes" id="UP000516314">
    <property type="component" value="Chromosome 5"/>
</dbReference>
<sequence>MSSARSAITKLKLARSFGERQIGASRSVVSTRGPAIRYFSDDKGRVLSEEERAKESMYIQVLLHRRLFLTLDLCIDAIIKMERERLEKKKKLEQDKLDGEKGSANKKPETNKP</sequence>
<proteinExistence type="predicted"/>
<evidence type="ECO:0000256" key="1">
    <source>
        <dbReference type="SAM" id="MobiDB-lite"/>
    </source>
</evidence>
<dbReference type="EMBL" id="LR881470">
    <property type="protein sequence ID" value="CAD5330827.1"/>
    <property type="molecule type" value="Genomic_DNA"/>
</dbReference>
<dbReference type="AlphaFoldDB" id="A0A7G2FCE1"/>
<feature type="region of interest" description="Disordered" evidence="1">
    <location>
        <begin position="89"/>
        <end position="113"/>
    </location>
</feature>
<evidence type="ECO:0000313" key="3">
    <source>
        <dbReference type="Proteomes" id="UP000516314"/>
    </source>
</evidence>
<accession>A0A7G2FCE1</accession>
<organism evidence="2 3">
    <name type="scientific">Arabidopsis thaliana</name>
    <name type="common">Mouse-ear cress</name>
    <dbReference type="NCBI Taxonomy" id="3702"/>
    <lineage>
        <taxon>Eukaryota</taxon>
        <taxon>Viridiplantae</taxon>
        <taxon>Streptophyta</taxon>
        <taxon>Embryophyta</taxon>
        <taxon>Tracheophyta</taxon>
        <taxon>Spermatophyta</taxon>
        <taxon>Magnoliopsida</taxon>
        <taxon>eudicotyledons</taxon>
        <taxon>Gunneridae</taxon>
        <taxon>Pentapetalae</taxon>
        <taxon>rosids</taxon>
        <taxon>malvids</taxon>
        <taxon>Brassicales</taxon>
        <taxon>Brassicaceae</taxon>
        <taxon>Camelineae</taxon>
        <taxon>Arabidopsis</taxon>
    </lineage>
</organism>